<protein>
    <submittedName>
        <fullName evidence="1">Uncharacterized protein</fullName>
    </submittedName>
</protein>
<sequence length="102" mass="11091">MMDKKALTHACLRQDFKGHQIEQKHGEVPIRIFRMIYGSGFAPAFSASHGLRHTLALLDRRSLDKLLQDERSGVLDGKIETALAHEAAGTNTAADGPGPQGN</sequence>
<evidence type="ECO:0000313" key="1">
    <source>
        <dbReference type="EMBL" id="MBM7126319.1"/>
    </source>
</evidence>
<dbReference type="RefSeq" id="WP_204682841.1">
    <property type="nucleotide sequence ID" value="NZ_BSNR01000002.1"/>
</dbReference>
<dbReference type="Proteomes" id="UP001430149">
    <property type="component" value="Unassembled WGS sequence"/>
</dbReference>
<keyword evidence="2" id="KW-1185">Reference proteome</keyword>
<evidence type="ECO:0000313" key="2">
    <source>
        <dbReference type="Proteomes" id="UP001430149"/>
    </source>
</evidence>
<dbReference type="EMBL" id="JADIKE010000036">
    <property type="protein sequence ID" value="MBM7126319.1"/>
    <property type="molecule type" value="Genomic_DNA"/>
</dbReference>
<name>A0ABS2K605_9GAMM</name>
<reference evidence="1" key="1">
    <citation type="submission" date="2020-10" db="EMBL/GenBank/DDBJ databases">
        <title>Phylogeny of dyella-like bacteria.</title>
        <authorList>
            <person name="Fu J."/>
        </authorList>
    </citation>
    <scope>NUCLEOTIDE SEQUENCE</scope>
    <source>
        <strain evidence="1">DHOC52</strain>
    </source>
</reference>
<proteinExistence type="predicted"/>
<comment type="caution">
    <text evidence="1">The sequence shown here is derived from an EMBL/GenBank/DDBJ whole genome shotgun (WGS) entry which is preliminary data.</text>
</comment>
<accession>A0ABS2K605</accession>
<organism evidence="1 2">
    <name type="scientific">Dyella flava</name>
    <dbReference type="NCBI Taxonomy" id="1920170"/>
    <lineage>
        <taxon>Bacteria</taxon>
        <taxon>Pseudomonadati</taxon>
        <taxon>Pseudomonadota</taxon>
        <taxon>Gammaproteobacteria</taxon>
        <taxon>Lysobacterales</taxon>
        <taxon>Rhodanobacteraceae</taxon>
        <taxon>Dyella</taxon>
    </lineage>
</organism>
<gene>
    <name evidence="1" type="ORF">ISP19_13145</name>
</gene>